<accession>A0A9N7ULP9</accession>
<sequence>MANVTSHPRIYQSVRANVCTFIVKTPKSEHALRARMERTLEAVDPPDTALTSCLCALHVRCNGPSVAPERSCRRKNPPVRARILRFNNKRFTGLPENLRATRKQHRGGHSWLWQGAWLALDATDETHLQSISTHHPPRKGLVFPPLQCRIIPYSMVSCALQKLSTLLPLDTT</sequence>
<protein>
    <submittedName>
        <fullName evidence="1">Uncharacterized protein</fullName>
    </submittedName>
</protein>
<evidence type="ECO:0000313" key="1">
    <source>
        <dbReference type="EMBL" id="CAB1434610.1"/>
    </source>
</evidence>
<proteinExistence type="predicted"/>
<dbReference type="AlphaFoldDB" id="A0A9N7ULP9"/>
<dbReference type="Proteomes" id="UP001153269">
    <property type="component" value="Unassembled WGS sequence"/>
</dbReference>
<dbReference type="EMBL" id="CADEAL010001678">
    <property type="protein sequence ID" value="CAB1434610.1"/>
    <property type="molecule type" value="Genomic_DNA"/>
</dbReference>
<comment type="caution">
    <text evidence="1">The sequence shown here is derived from an EMBL/GenBank/DDBJ whole genome shotgun (WGS) entry which is preliminary data.</text>
</comment>
<organism evidence="1 2">
    <name type="scientific">Pleuronectes platessa</name>
    <name type="common">European plaice</name>
    <dbReference type="NCBI Taxonomy" id="8262"/>
    <lineage>
        <taxon>Eukaryota</taxon>
        <taxon>Metazoa</taxon>
        <taxon>Chordata</taxon>
        <taxon>Craniata</taxon>
        <taxon>Vertebrata</taxon>
        <taxon>Euteleostomi</taxon>
        <taxon>Actinopterygii</taxon>
        <taxon>Neopterygii</taxon>
        <taxon>Teleostei</taxon>
        <taxon>Neoteleostei</taxon>
        <taxon>Acanthomorphata</taxon>
        <taxon>Carangaria</taxon>
        <taxon>Pleuronectiformes</taxon>
        <taxon>Pleuronectoidei</taxon>
        <taxon>Pleuronectidae</taxon>
        <taxon>Pleuronectes</taxon>
    </lineage>
</organism>
<reference evidence="1" key="1">
    <citation type="submission" date="2020-03" db="EMBL/GenBank/DDBJ databases">
        <authorList>
            <person name="Weist P."/>
        </authorList>
    </citation>
    <scope>NUCLEOTIDE SEQUENCE</scope>
</reference>
<name>A0A9N7ULP9_PLEPL</name>
<keyword evidence="2" id="KW-1185">Reference proteome</keyword>
<gene>
    <name evidence="1" type="ORF">PLEPLA_LOCUS22660</name>
</gene>
<evidence type="ECO:0000313" key="2">
    <source>
        <dbReference type="Proteomes" id="UP001153269"/>
    </source>
</evidence>